<dbReference type="EMBL" id="CP034861">
    <property type="protein sequence ID" value="QCI24588.1"/>
    <property type="molecule type" value="Genomic_DNA"/>
</dbReference>
<evidence type="ECO:0000256" key="14">
    <source>
        <dbReference type="PIRNR" id="PIRNR000977"/>
    </source>
</evidence>
<dbReference type="Gene3D" id="1.10.287.1240">
    <property type="match status" value="1"/>
</dbReference>
<proteinExistence type="predicted"/>
<feature type="binding site" evidence="16">
    <location>
        <position position="20"/>
    </location>
    <ligand>
        <name>Mg(2+)</name>
        <dbReference type="ChEBI" id="CHEBI:18420"/>
        <label>1</label>
    </ligand>
</feature>
<keyword evidence="11 14" id="KW-0234">DNA repair</keyword>
<feature type="binding site" evidence="16">
    <location>
        <position position="191"/>
    </location>
    <ligand>
        <name>Mg(2+)</name>
        <dbReference type="ChEBI" id="CHEBI:18420"/>
        <label>2</label>
    </ligand>
</feature>
<evidence type="ECO:0000256" key="8">
    <source>
        <dbReference type="ARBA" id="ARBA00022839"/>
    </source>
</evidence>
<keyword evidence="9 16" id="KW-0460">Magnesium</keyword>
<dbReference type="GO" id="GO:0046872">
    <property type="term" value="F:metal ion binding"/>
    <property type="evidence" value="ECO:0007669"/>
    <property type="project" value="UniProtKB-KW"/>
</dbReference>
<dbReference type="FunFam" id="3.30.420.10:FF:000033">
    <property type="entry name" value="Exodeoxyribonuclease I"/>
    <property type="match status" value="1"/>
</dbReference>
<reference evidence="19 20" key="2">
    <citation type="submission" date="2019-05" db="EMBL/GenBank/DDBJ databases">
        <title>Genome evolution of the obligate endosymbiont Buchnera aphidicola.</title>
        <authorList>
            <person name="Moran N.A."/>
        </authorList>
    </citation>
    <scope>NUCLEOTIDE SEQUENCE [LARGE SCALE GENOMIC DNA]</scope>
    <source>
        <strain evidence="19 20">Mst</strain>
    </source>
</reference>
<comment type="catalytic activity">
    <reaction evidence="1 14">
        <text>Exonucleolytic cleavage in the 3'- to 5'-direction to yield nucleoside 5'-phosphates.</text>
        <dbReference type="EC" id="3.1.11.1"/>
    </reaction>
</comment>
<organism evidence="19 20">
    <name type="scientific">Buchnera aphidicola</name>
    <name type="common">Muscaphis stroyani</name>
    <dbReference type="NCBI Taxonomy" id="1241869"/>
    <lineage>
        <taxon>Bacteria</taxon>
        <taxon>Pseudomonadati</taxon>
        <taxon>Pseudomonadota</taxon>
        <taxon>Gammaproteobacteria</taxon>
        <taxon>Enterobacterales</taxon>
        <taxon>Erwiniaceae</taxon>
        <taxon>Buchnera</taxon>
    </lineage>
</organism>
<dbReference type="InterPro" id="IPR036397">
    <property type="entry name" value="RNaseH_sf"/>
</dbReference>
<comment type="cofactor">
    <cofactor evidence="16">
        <name>Mg(2+)</name>
        <dbReference type="ChEBI" id="CHEBI:18420"/>
    </cofactor>
    <text evidence="16">Binds 2 Mg(2+) ions per monomer.</text>
</comment>
<evidence type="ECO:0000256" key="12">
    <source>
        <dbReference type="ARBA" id="ARBA00046035"/>
    </source>
</evidence>
<reference evidence="19 20" key="1">
    <citation type="submission" date="2018-12" db="EMBL/GenBank/DDBJ databases">
        <authorList>
            <person name="Chong R.A."/>
        </authorList>
    </citation>
    <scope>NUCLEOTIDE SEQUENCE [LARGE SCALE GENOMIC DNA]</scope>
    <source>
        <strain evidence="19 20">Mst</strain>
    </source>
</reference>
<dbReference type="InterPro" id="IPR023607">
    <property type="entry name" value="Exodeoxyribonuclease_I"/>
</dbReference>
<dbReference type="CDD" id="cd06138">
    <property type="entry name" value="ExoI_N"/>
    <property type="match status" value="1"/>
</dbReference>
<protein>
    <recommendedName>
        <fullName evidence="3 14">Exodeoxyribonuclease I</fullName>
        <ecNumber evidence="2 14">3.1.11.1</ecNumber>
    </recommendedName>
</protein>
<feature type="binding site" evidence="15">
    <location>
        <position position="22"/>
    </location>
    <ligand>
        <name>substrate</name>
    </ligand>
</feature>
<evidence type="ECO:0000256" key="7">
    <source>
        <dbReference type="ARBA" id="ARBA00022801"/>
    </source>
</evidence>
<dbReference type="InterPro" id="IPR013620">
    <property type="entry name" value="Exonuc_1_SH3"/>
</dbReference>
<evidence type="ECO:0000313" key="19">
    <source>
        <dbReference type="EMBL" id="QCI24588.1"/>
    </source>
</evidence>
<feature type="domain" description="ExoI C-terminal" evidence="18">
    <location>
        <begin position="359"/>
        <end position="475"/>
    </location>
</feature>
<gene>
    <name evidence="19" type="ORF">D9V75_02695</name>
</gene>
<dbReference type="AlphaFoldDB" id="A0A4D6YFQ9"/>
<feature type="binding site" evidence="15">
    <location>
        <position position="170"/>
    </location>
    <ligand>
        <name>substrate</name>
    </ligand>
</feature>
<evidence type="ECO:0000256" key="4">
    <source>
        <dbReference type="ARBA" id="ARBA00022722"/>
    </source>
</evidence>
<dbReference type="GO" id="GO:0008310">
    <property type="term" value="F:single-stranded DNA 3'-5' DNA exonuclease activity"/>
    <property type="evidence" value="ECO:0007669"/>
    <property type="project" value="UniProtKB-EC"/>
</dbReference>
<feature type="binding site" evidence="16">
    <location>
        <position position="22"/>
    </location>
    <ligand>
        <name>Mg(2+)</name>
        <dbReference type="ChEBI" id="CHEBI:18420"/>
        <label>2</label>
    </ligand>
</feature>
<evidence type="ECO:0000256" key="15">
    <source>
        <dbReference type="PIRSR" id="PIRSR000977-1"/>
    </source>
</evidence>
<evidence type="ECO:0000256" key="5">
    <source>
        <dbReference type="ARBA" id="ARBA00022723"/>
    </source>
</evidence>
<evidence type="ECO:0000259" key="18">
    <source>
        <dbReference type="PROSITE" id="PS51785"/>
    </source>
</evidence>
<dbReference type="GO" id="GO:0003677">
    <property type="term" value="F:DNA binding"/>
    <property type="evidence" value="ECO:0007669"/>
    <property type="project" value="UniProtKB-KW"/>
</dbReference>
<feature type="domain" description="ExoI SH3-like" evidence="17">
    <location>
        <begin position="207"/>
        <end position="355"/>
    </location>
</feature>
<keyword evidence="5 16" id="KW-0479">Metal-binding</keyword>
<comment type="subunit">
    <text evidence="13">Monomer. Interacts with ssb (via C-terminus); this interaction stimulates the exonuclease activity by recruiting the enzyme to its substrate.</text>
</comment>
<evidence type="ECO:0000256" key="6">
    <source>
        <dbReference type="ARBA" id="ARBA00022763"/>
    </source>
</evidence>
<dbReference type="SUPFAM" id="SSF53098">
    <property type="entry name" value="Ribonuclease H-like"/>
    <property type="match status" value="1"/>
</dbReference>
<evidence type="ECO:0000313" key="20">
    <source>
        <dbReference type="Proteomes" id="UP000298673"/>
    </source>
</evidence>
<dbReference type="RefSeq" id="WP_158343951.1">
    <property type="nucleotide sequence ID" value="NZ_CP034861.1"/>
</dbReference>
<dbReference type="Gene3D" id="1.20.1280.70">
    <property type="entry name" value="Exonuclease ExoI, domain 3"/>
    <property type="match status" value="1"/>
</dbReference>
<evidence type="ECO:0000256" key="2">
    <source>
        <dbReference type="ARBA" id="ARBA00012108"/>
    </source>
</evidence>
<dbReference type="InterPro" id="IPR012337">
    <property type="entry name" value="RNaseH-like_sf"/>
</dbReference>
<keyword evidence="4 14" id="KW-0540">Nuclease</keyword>
<dbReference type="Gene3D" id="3.30.420.10">
    <property type="entry name" value="Ribonuclease H-like superfamily/Ribonuclease H"/>
    <property type="match status" value="1"/>
</dbReference>
<comment type="function">
    <text evidence="12">Degrades single-stranded DNA (ssDNA) in a highly processive manner. Also functions as a DNA deoxyribophosphodiesterase that releases deoxyribose-phosphate moieties following the cleavage of DNA at an apurinic/apyrimidinic (AP) site by either an AP endonuclease or AP lyase.</text>
</comment>
<keyword evidence="8 14" id="KW-0269">Exonuclease</keyword>
<keyword evidence="10" id="KW-0238">DNA-binding</keyword>
<dbReference type="Proteomes" id="UP000298673">
    <property type="component" value="Chromosome"/>
</dbReference>
<evidence type="ECO:0000256" key="10">
    <source>
        <dbReference type="ARBA" id="ARBA00023125"/>
    </source>
</evidence>
<dbReference type="NCBIfam" id="NF008746">
    <property type="entry name" value="PRK11779.1"/>
    <property type="match status" value="1"/>
</dbReference>
<dbReference type="EC" id="3.1.11.1" evidence="2 14"/>
<dbReference type="Gene3D" id="3.30.1520.20">
    <property type="entry name" value="Exonuclease ExoI, domain 2"/>
    <property type="match status" value="1"/>
</dbReference>
<evidence type="ECO:0000259" key="17">
    <source>
        <dbReference type="PROSITE" id="PS51784"/>
    </source>
</evidence>
<dbReference type="InterPro" id="IPR022894">
    <property type="entry name" value="Oligoribonuclease"/>
</dbReference>
<dbReference type="InterPro" id="IPR013520">
    <property type="entry name" value="Ribonucl_H"/>
</dbReference>
<evidence type="ECO:0000256" key="3">
    <source>
        <dbReference type="ARBA" id="ARBA00019900"/>
    </source>
</evidence>
<evidence type="ECO:0000256" key="1">
    <source>
        <dbReference type="ARBA" id="ARBA00000563"/>
    </source>
</evidence>
<dbReference type="FunFam" id="1.20.1280.70:FF:000001">
    <property type="entry name" value="Exodeoxyribonuclease I"/>
    <property type="match status" value="1"/>
</dbReference>
<evidence type="ECO:0000256" key="9">
    <source>
        <dbReference type="ARBA" id="ARBA00022842"/>
    </source>
</evidence>
<dbReference type="Pfam" id="PF08411">
    <property type="entry name" value="ExoI_SH3"/>
    <property type="match status" value="1"/>
</dbReference>
<dbReference type="PANTHER" id="PTHR11046:SF11">
    <property type="entry name" value="EXODEOXYRIBONUCLEASE I"/>
    <property type="match status" value="1"/>
</dbReference>
<dbReference type="Pfam" id="PF00929">
    <property type="entry name" value="RNase_T"/>
    <property type="match status" value="1"/>
</dbReference>
<dbReference type="InterPro" id="IPR038649">
    <property type="entry name" value="EXOI_SH3_sf"/>
</dbReference>
<keyword evidence="7 14" id="KW-0378">Hydrolase</keyword>
<dbReference type="GO" id="GO:0000175">
    <property type="term" value="F:3'-5'-RNA exonuclease activity"/>
    <property type="evidence" value="ECO:0007669"/>
    <property type="project" value="InterPro"/>
</dbReference>
<sequence>MNYITKNNHLKNLSTFLFYDYETFGTDTALDKAAQFACIRTDINLNIIDDPQCFYCFPPDDYLPDPSSILITEITPQRTKEYGTNEYNFSRKIYNILKKPNTCIIGYNNINFDDEITRNLFYRNFFEPYEWSWKNGNSRWDLLNILRACYALRPSGIQWPKNNLGLTSFKLSDLTKANGIIHTHAHDAASDVYATIEIARLIKNKKNKLFNFFFQYRKKNNIYSFLNSEKLNPIVYVSSFFGSIRHNFSCILPIILHEKNPNIFISIDLLSEHIEELISLFKKKLLNTSIKNFFNLGIVLVYLNRCPILSTMKIMRKKDFERLNFDYNLYNKNISLIKKNNFIFQKIKILFSYKHNAEQTENVDLKIYDSFFSSYDKNLIKIVRNTKPLNLKNLNLNFRDARLNELFFRYRARNFLYTLNEVEKKIWFDHCIKIFNKNSLKEYMIKIKRLLHEHALDQKKIKLINDLLDYVISISKKFNKKLI</sequence>
<dbReference type="PROSITE" id="PS51785">
    <property type="entry name" value="EXOI_C"/>
    <property type="match status" value="1"/>
</dbReference>
<dbReference type="PIRSF" id="PIRSF000977">
    <property type="entry name" value="Exodeoxyribonuclease_I"/>
    <property type="match status" value="1"/>
</dbReference>
<evidence type="ECO:0000256" key="11">
    <source>
        <dbReference type="ARBA" id="ARBA00023204"/>
    </source>
</evidence>
<dbReference type="Pfam" id="PF26016">
    <property type="entry name" value="ExoI_C"/>
    <property type="match status" value="1"/>
</dbReference>
<dbReference type="PANTHER" id="PTHR11046">
    <property type="entry name" value="OLIGORIBONUCLEASE, MITOCHONDRIAL"/>
    <property type="match status" value="1"/>
</dbReference>
<keyword evidence="6 14" id="KW-0227">DNA damage</keyword>
<dbReference type="PROSITE" id="PS51784">
    <property type="entry name" value="EXOI_SH3"/>
    <property type="match status" value="1"/>
</dbReference>
<dbReference type="InterPro" id="IPR034747">
    <property type="entry name" value="EXOI_SH3"/>
</dbReference>
<name>A0A4D6YFQ9_9GAMM</name>
<dbReference type="InterPro" id="IPR058561">
    <property type="entry name" value="Exonuc_1_C"/>
</dbReference>
<dbReference type="GO" id="GO:0006281">
    <property type="term" value="P:DNA repair"/>
    <property type="evidence" value="ECO:0007669"/>
    <property type="project" value="UniProtKB-KW"/>
</dbReference>
<evidence type="ECO:0000256" key="13">
    <source>
        <dbReference type="ARBA" id="ARBA00046792"/>
    </source>
</evidence>
<dbReference type="OrthoDB" id="9763470at2"/>
<evidence type="ECO:0000256" key="16">
    <source>
        <dbReference type="PIRSR" id="PIRSR000977-2"/>
    </source>
</evidence>
<accession>A0A4D6YFQ9</accession>